<organism evidence="9 10">
    <name type="scientific">Ornithinibacillus halotolerans</name>
    <dbReference type="NCBI Taxonomy" id="1274357"/>
    <lineage>
        <taxon>Bacteria</taxon>
        <taxon>Bacillati</taxon>
        <taxon>Bacillota</taxon>
        <taxon>Bacilli</taxon>
        <taxon>Bacillales</taxon>
        <taxon>Bacillaceae</taxon>
        <taxon>Ornithinibacillus</taxon>
    </lineage>
</organism>
<comment type="caution">
    <text evidence="9">The sequence shown here is derived from an EMBL/GenBank/DDBJ whole genome shotgun (WGS) entry which is preliminary data.</text>
</comment>
<name>A0A916S105_9BACI</name>
<evidence type="ECO:0000256" key="6">
    <source>
        <dbReference type="ARBA" id="ARBA00022840"/>
    </source>
</evidence>
<evidence type="ECO:0000313" key="10">
    <source>
        <dbReference type="Proteomes" id="UP000613512"/>
    </source>
</evidence>
<dbReference type="InterPro" id="IPR011009">
    <property type="entry name" value="Kinase-like_dom_sf"/>
</dbReference>
<dbReference type="InterPro" id="IPR008271">
    <property type="entry name" value="Ser/Thr_kinase_AS"/>
</dbReference>
<dbReference type="PANTHER" id="PTHR43671">
    <property type="entry name" value="SERINE/THREONINE-PROTEIN KINASE NEK"/>
    <property type="match status" value="1"/>
</dbReference>
<dbReference type="SUPFAM" id="SSF56112">
    <property type="entry name" value="Protein kinase-like (PK-like)"/>
    <property type="match status" value="1"/>
</dbReference>
<dbReference type="Pfam" id="PF00069">
    <property type="entry name" value="Pkinase"/>
    <property type="match status" value="1"/>
</dbReference>
<dbReference type="PANTHER" id="PTHR43671:SF13">
    <property type="entry name" value="SERINE_THREONINE-PROTEIN KINASE NEK2"/>
    <property type="match status" value="1"/>
</dbReference>
<evidence type="ECO:0000256" key="7">
    <source>
        <dbReference type="PROSITE-ProRule" id="PRU10141"/>
    </source>
</evidence>
<evidence type="ECO:0000256" key="4">
    <source>
        <dbReference type="ARBA" id="ARBA00022741"/>
    </source>
</evidence>
<keyword evidence="6 7" id="KW-0067">ATP-binding</keyword>
<dbReference type="InterPro" id="IPR050660">
    <property type="entry name" value="NEK_Ser/Thr_kinase"/>
</dbReference>
<dbReference type="PROSITE" id="PS00108">
    <property type="entry name" value="PROTEIN_KINASE_ST"/>
    <property type="match status" value="1"/>
</dbReference>
<dbReference type="EMBL" id="BMEY01000011">
    <property type="protein sequence ID" value="GGA79666.1"/>
    <property type="molecule type" value="Genomic_DNA"/>
</dbReference>
<evidence type="ECO:0000259" key="8">
    <source>
        <dbReference type="PROSITE" id="PS50011"/>
    </source>
</evidence>
<protein>
    <recommendedName>
        <fullName evidence="2">non-specific serine/threonine protein kinase</fullName>
        <ecNumber evidence="2">2.7.11.1</ecNumber>
    </recommendedName>
</protein>
<evidence type="ECO:0000313" key="9">
    <source>
        <dbReference type="EMBL" id="GGA79666.1"/>
    </source>
</evidence>
<dbReference type="GO" id="GO:0005524">
    <property type="term" value="F:ATP binding"/>
    <property type="evidence" value="ECO:0007669"/>
    <property type="project" value="UniProtKB-UniRule"/>
</dbReference>
<evidence type="ECO:0000256" key="5">
    <source>
        <dbReference type="ARBA" id="ARBA00022777"/>
    </source>
</evidence>
<dbReference type="InterPro" id="IPR017441">
    <property type="entry name" value="Protein_kinase_ATP_BS"/>
</dbReference>
<dbReference type="SMART" id="SM00220">
    <property type="entry name" value="S_TKc"/>
    <property type="match status" value="1"/>
</dbReference>
<dbReference type="EC" id="2.7.11.1" evidence="2"/>
<dbReference type="Gene3D" id="1.10.510.10">
    <property type="entry name" value="Transferase(Phosphotransferase) domain 1"/>
    <property type="match status" value="1"/>
</dbReference>
<dbReference type="CDD" id="cd14014">
    <property type="entry name" value="STKc_PknB_like"/>
    <property type="match status" value="1"/>
</dbReference>
<feature type="binding site" evidence="7">
    <location>
        <position position="41"/>
    </location>
    <ligand>
        <name>ATP</name>
        <dbReference type="ChEBI" id="CHEBI:30616"/>
    </ligand>
</feature>
<keyword evidence="5" id="KW-0418">Kinase</keyword>
<accession>A0A916S105</accession>
<keyword evidence="4 7" id="KW-0547">Nucleotide-binding</keyword>
<keyword evidence="3" id="KW-0808">Transferase</keyword>
<reference evidence="9" key="2">
    <citation type="submission" date="2020-09" db="EMBL/GenBank/DDBJ databases">
        <authorList>
            <person name="Sun Q."/>
            <person name="Zhou Y."/>
        </authorList>
    </citation>
    <scope>NUCLEOTIDE SEQUENCE</scope>
    <source>
        <strain evidence="9">CGMCC 1.12408</strain>
    </source>
</reference>
<evidence type="ECO:0000256" key="1">
    <source>
        <dbReference type="ARBA" id="ARBA00010886"/>
    </source>
</evidence>
<dbReference type="Proteomes" id="UP000613512">
    <property type="component" value="Unassembled WGS sequence"/>
</dbReference>
<gene>
    <name evidence="9" type="ORF">GCM10008025_23830</name>
</gene>
<dbReference type="Gene3D" id="3.30.200.20">
    <property type="entry name" value="Phosphorylase Kinase, domain 1"/>
    <property type="match status" value="1"/>
</dbReference>
<reference evidence="9" key="1">
    <citation type="journal article" date="2014" name="Int. J. Syst. Evol. Microbiol.">
        <title>Complete genome sequence of Corynebacterium casei LMG S-19264T (=DSM 44701T), isolated from a smear-ripened cheese.</title>
        <authorList>
            <consortium name="US DOE Joint Genome Institute (JGI-PGF)"/>
            <person name="Walter F."/>
            <person name="Albersmeier A."/>
            <person name="Kalinowski J."/>
            <person name="Ruckert C."/>
        </authorList>
    </citation>
    <scope>NUCLEOTIDE SEQUENCE</scope>
    <source>
        <strain evidence="9">CGMCC 1.12408</strain>
    </source>
</reference>
<evidence type="ECO:0000256" key="3">
    <source>
        <dbReference type="ARBA" id="ARBA00022679"/>
    </source>
</evidence>
<dbReference type="GO" id="GO:0004674">
    <property type="term" value="F:protein serine/threonine kinase activity"/>
    <property type="evidence" value="ECO:0007669"/>
    <property type="project" value="UniProtKB-EC"/>
</dbReference>
<sequence length="562" mass="64577">MAVIGSIIDGKYEILKLIGRGGMSKVYLAMDKRLNKQWAVKEIEKTSREKSSNEVVIQSAIAEANLIKKLDHPALPRIVDIIDREDVIFVIMDYIEGEPLDKIIDEYGAQPQELVIEWAKQLCEVLDYLHTRQPSIIYRDMKPANVMLKPDGNLKLIDFGIAREFKEQNLADTVSLGTKGYAAPEQFGGKGQTDPRTDVYCLGVTLYHLVTGHNPSEPPYELYPIRNWNPNLSGGLEKIILKCTQLNPEDRYQSCAELLYALDHYEEVDDVYREKQKSKLRKFGLVTGAAFICLFAGVFGQGMKVRTDNTDYNRYIQLAERATSEEGKIDYYVNAIDIKPTANEAYMGLIKTFRDDLNFSIEEEQILMKKINPHLSSLRENEDYADLAFEIGKIYWYYYGYGKNELSDNQVTRMKSSVQWFDDVLQHSSVDEDYYEMAAIYQSIGQFNEEINIHVQEASDKGMYMPYWDDLKGLINLVSTNQEENEIVNLELYKLTMFSIETYARKFKSDGVEESDIRAVFEEVKNSTEQLPVTTDKTEEMKNDIMGRISTAEKAIDNAYRQ</sequence>
<dbReference type="PROSITE" id="PS00107">
    <property type="entry name" value="PROTEIN_KINASE_ATP"/>
    <property type="match status" value="1"/>
</dbReference>
<feature type="domain" description="Protein kinase" evidence="8">
    <location>
        <begin position="12"/>
        <end position="268"/>
    </location>
</feature>
<proteinExistence type="inferred from homology"/>
<comment type="similarity">
    <text evidence="1">Belongs to the protein kinase superfamily. NEK Ser/Thr protein kinase family. NIMA subfamily.</text>
</comment>
<dbReference type="PROSITE" id="PS50011">
    <property type="entry name" value="PROTEIN_KINASE_DOM"/>
    <property type="match status" value="1"/>
</dbReference>
<dbReference type="AlphaFoldDB" id="A0A916S105"/>
<evidence type="ECO:0000256" key="2">
    <source>
        <dbReference type="ARBA" id="ARBA00012513"/>
    </source>
</evidence>
<keyword evidence="10" id="KW-1185">Reference proteome</keyword>
<dbReference type="InterPro" id="IPR000719">
    <property type="entry name" value="Prot_kinase_dom"/>
</dbReference>